<dbReference type="Proteomes" id="UP001234989">
    <property type="component" value="Chromosome 9"/>
</dbReference>
<evidence type="ECO:0000256" key="1">
    <source>
        <dbReference type="SAM" id="MobiDB-lite"/>
    </source>
</evidence>
<dbReference type="AlphaFoldDB" id="A0AAF0ZNW6"/>
<keyword evidence="3" id="KW-1185">Reference proteome</keyword>
<name>A0AAF0ZNW6_SOLVR</name>
<organism evidence="2 3">
    <name type="scientific">Solanum verrucosum</name>
    <dbReference type="NCBI Taxonomy" id="315347"/>
    <lineage>
        <taxon>Eukaryota</taxon>
        <taxon>Viridiplantae</taxon>
        <taxon>Streptophyta</taxon>
        <taxon>Embryophyta</taxon>
        <taxon>Tracheophyta</taxon>
        <taxon>Spermatophyta</taxon>
        <taxon>Magnoliopsida</taxon>
        <taxon>eudicotyledons</taxon>
        <taxon>Gunneridae</taxon>
        <taxon>Pentapetalae</taxon>
        <taxon>asterids</taxon>
        <taxon>lamiids</taxon>
        <taxon>Solanales</taxon>
        <taxon>Solanaceae</taxon>
        <taxon>Solanoideae</taxon>
        <taxon>Solaneae</taxon>
        <taxon>Solanum</taxon>
    </lineage>
</organism>
<protein>
    <submittedName>
        <fullName evidence="2">Uncharacterized protein</fullName>
    </submittedName>
</protein>
<feature type="region of interest" description="Disordered" evidence="1">
    <location>
        <begin position="1"/>
        <end position="24"/>
    </location>
</feature>
<evidence type="ECO:0000313" key="3">
    <source>
        <dbReference type="Proteomes" id="UP001234989"/>
    </source>
</evidence>
<sequence length="91" mass="9520">MARPKVPGRNQPPRKRAHGIVINEEADASRALAAKLAPKGGKGKGKEPVDLTPIEGSSNSEGVYATYLTTSDSEGGSQDDSPASIFEPEDD</sequence>
<evidence type="ECO:0000313" key="2">
    <source>
        <dbReference type="EMBL" id="WMV46382.1"/>
    </source>
</evidence>
<feature type="compositionally biased region" description="Polar residues" evidence="1">
    <location>
        <begin position="55"/>
        <end position="81"/>
    </location>
</feature>
<accession>A0AAF0ZNW6</accession>
<feature type="region of interest" description="Disordered" evidence="1">
    <location>
        <begin position="36"/>
        <end position="91"/>
    </location>
</feature>
<gene>
    <name evidence="2" type="ORF">MTR67_039767</name>
</gene>
<dbReference type="EMBL" id="CP133620">
    <property type="protein sequence ID" value="WMV46382.1"/>
    <property type="molecule type" value="Genomic_DNA"/>
</dbReference>
<reference evidence="2" key="1">
    <citation type="submission" date="2023-08" db="EMBL/GenBank/DDBJ databases">
        <title>A de novo genome assembly of Solanum verrucosum Schlechtendal, a Mexican diploid species geographically isolated from the other diploid A-genome species in potato relatives.</title>
        <authorList>
            <person name="Hosaka K."/>
        </authorList>
    </citation>
    <scope>NUCLEOTIDE SEQUENCE</scope>
    <source>
        <tissue evidence="2">Young leaves</tissue>
    </source>
</reference>
<proteinExistence type="predicted"/>